<dbReference type="InterPro" id="IPR000609">
    <property type="entry name" value="7TM_GPCR_serpentine_rcpt_Srg"/>
</dbReference>
<keyword evidence="7" id="KW-1185">Reference proteome</keyword>
<organism evidence="7 8">
    <name type="scientific">Panagrellus redivivus</name>
    <name type="common">Microworm</name>
    <dbReference type="NCBI Taxonomy" id="6233"/>
    <lineage>
        <taxon>Eukaryota</taxon>
        <taxon>Metazoa</taxon>
        <taxon>Ecdysozoa</taxon>
        <taxon>Nematoda</taxon>
        <taxon>Chromadorea</taxon>
        <taxon>Rhabditida</taxon>
        <taxon>Tylenchina</taxon>
        <taxon>Panagrolaimomorpha</taxon>
        <taxon>Panagrolaimoidea</taxon>
        <taxon>Panagrolaimidae</taxon>
        <taxon>Panagrellus</taxon>
    </lineage>
</organism>
<feature type="transmembrane region" description="Helical" evidence="6">
    <location>
        <begin position="200"/>
        <end position="220"/>
    </location>
</feature>
<reference evidence="7" key="1">
    <citation type="journal article" date="2013" name="Genetics">
        <title>The draft genome and transcriptome of Panagrellus redivivus are shaped by the harsh demands of a free-living lifestyle.</title>
        <authorList>
            <person name="Srinivasan J."/>
            <person name="Dillman A.R."/>
            <person name="Macchietto M.G."/>
            <person name="Heikkinen L."/>
            <person name="Lakso M."/>
            <person name="Fracchia K.M."/>
            <person name="Antoshechkin I."/>
            <person name="Mortazavi A."/>
            <person name="Wong G."/>
            <person name="Sternberg P.W."/>
        </authorList>
    </citation>
    <scope>NUCLEOTIDE SEQUENCE [LARGE SCALE GENOMIC DNA]</scope>
    <source>
        <strain evidence="7">MT8872</strain>
    </source>
</reference>
<evidence type="ECO:0000256" key="2">
    <source>
        <dbReference type="ARBA" id="ARBA00005692"/>
    </source>
</evidence>
<dbReference type="AlphaFoldDB" id="A0A7E4UQM1"/>
<comment type="similarity">
    <text evidence="2 6">Belongs to the nematode receptor-like protein srg family.</text>
</comment>
<dbReference type="PANTHER" id="PTHR31552:SF8">
    <property type="entry name" value="SERPENTINE RECEPTOR CLASS GAMMA"/>
    <property type="match status" value="1"/>
</dbReference>
<keyword evidence="5 6" id="KW-0472">Membrane</keyword>
<dbReference type="GO" id="GO:0007606">
    <property type="term" value="P:sensory perception of chemical stimulus"/>
    <property type="evidence" value="ECO:0007669"/>
    <property type="project" value="UniProtKB-UniRule"/>
</dbReference>
<sequence>MFDRENRVVLAGFVIGQSFQFVFIIFLTNEFLIKRHSQLQQAYYYVLYITYILDTLDNIAWFYYEAVGNKVGDIGVAISHVFISYYIYSIGTSSFLLSLNRFTAVAYPSVHLKFWRGKSLYIILSVTFIIPFLMEVHALTDIDCKFYPFVDKCESKTLRNLLIRTVYNTTLSVAALGIVTVAVIKAPKHSSALAKIERNTVIYTMATSILVIAYSIFYYLSNTNLSTYVVVYNIAFASFGIHQYGPMMSLLFLNSVFRKRFLQFLKLHHFGVVKKRGEVTTIM</sequence>
<evidence type="ECO:0000256" key="5">
    <source>
        <dbReference type="ARBA" id="ARBA00023136"/>
    </source>
</evidence>
<dbReference type="Pfam" id="PF02118">
    <property type="entry name" value="Srg"/>
    <property type="match status" value="1"/>
</dbReference>
<feature type="transmembrane region" description="Helical" evidence="6">
    <location>
        <begin position="165"/>
        <end position="184"/>
    </location>
</feature>
<protein>
    <recommendedName>
        <fullName evidence="6">Serpentine receptor class gamma</fullName>
    </recommendedName>
</protein>
<dbReference type="Proteomes" id="UP000492821">
    <property type="component" value="Unassembled WGS sequence"/>
</dbReference>
<feature type="transmembrane region" description="Helical" evidence="6">
    <location>
        <begin position="120"/>
        <end position="139"/>
    </location>
</feature>
<feature type="transmembrane region" description="Helical" evidence="6">
    <location>
        <begin position="12"/>
        <end position="33"/>
    </location>
</feature>
<evidence type="ECO:0000256" key="6">
    <source>
        <dbReference type="RuleBase" id="RU280813"/>
    </source>
</evidence>
<comment type="subcellular location">
    <subcellularLocation>
        <location evidence="1">Membrane</location>
        <topology evidence="1">Multi-pass membrane protein</topology>
    </subcellularLocation>
</comment>
<proteinExistence type="inferred from homology"/>
<feature type="transmembrane region" description="Helical" evidence="6">
    <location>
        <begin position="45"/>
        <end position="64"/>
    </location>
</feature>
<dbReference type="GO" id="GO:0004888">
    <property type="term" value="F:transmembrane signaling receptor activity"/>
    <property type="evidence" value="ECO:0007669"/>
    <property type="project" value="InterPro"/>
</dbReference>
<reference evidence="8" key="2">
    <citation type="submission" date="2020-10" db="UniProtKB">
        <authorList>
            <consortium name="WormBaseParasite"/>
        </authorList>
    </citation>
    <scope>IDENTIFICATION</scope>
</reference>
<evidence type="ECO:0000256" key="3">
    <source>
        <dbReference type="ARBA" id="ARBA00022692"/>
    </source>
</evidence>
<dbReference type="PANTHER" id="PTHR31552">
    <property type="entry name" value="SERPENTINE RECEPTOR CLASS GAMMA"/>
    <property type="match status" value="1"/>
</dbReference>
<evidence type="ECO:0000313" key="7">
    <source>
        <dbReference type="Proteomes" id="UP000492821"/>
    </source>
</evidence>
<evidence type="ECO:0000313" key="8">
    <source>
        <dbReference type="WBParaSite" id="Pan_g1165.t1"/>
    </source>
</evidence>
<keyword evidence="4 6" id="KW-1133">Transmembrane helix</keyword>
<name>A0A7E4UQM1_PANRE</name>
<evidence type="ECO:0000256" key="4">
    <source>
        <dbReference type="ARBA" id="ARBA00022989"/>
    </source>
</evidence>
<keyword evidence="3 6" id="KW-0812">Transmembrane</keyword>
<feature type="transmembrane region" description="Helical" evidence="6">
    <location>
        <begin position="76"/>
        <end position="99"/>
    </location>
</feature>
<evidence type="ECO:0000256" key="1">
    <source>
        <dbReference type="ARBA" id="ARBA00004141"/>
    </source>
</evidence>
<dbReference type="WBParaSite" id="Pan_g1165.t1">
    <property type="protein sequence ID" value="Pan_g1165.t1"/>
    <property type="gene ID" value="Pan_g1165"/>
</dbReference>
<dbReference type="GO" id="GO:0016020">
    <property type="term" value="C:membrane"/>
    <property type="evidence" value="ECO:0007669"/>
    <property type="project" value="UniProtKB-SubCell"/>
</dbReference>
<accession>A0A7E4UQM1</accession>
<feature type="transmembrane region" description="Helical" evidence="6">
    <location>
        <begin position="232"/>
        <end position="257"/>
    </location>
</feature>